<feature type="non-terminal residue" evidence="2">
    <location>
        <position position="91"/>
    </location>
</feature>
<evidence type="ECO:0000259" key="1">
    <source>
        <dbReference type="PROSITE" id="PS50883"/>
    </source>
</evidence>
<dbReference type="GO" id="GO:0071111">
    <property type="term" value="F:cyclic-guanylate-specific phosphodiesterase activity"/>
    <property type="evidence" value="ECO:0007669"/>
    <property type="project" value="InterPro"/>
</dbReference>
<dbReference type="PANTHER" id="PTHR33121">
    <property type="entry name" value="CYCLIC DI-GMP PHOSPHODIESTERASE PDEF"/>
    <property type="match status" value="1"/>
</dbReference>
<comment type="caution">
    <text evidence="2">The sequence shown here is derived from an EMBL/GenBank/DDBJ whole genome shotgun (WGS) entry which is preliminary data.</text>
</comment>
<dbReference type="EMBL" id="JAAGYU010002195">
    <property type="protein sequence ID" value="NEL81061.1"/>
    <property type="molecule type" value="Genomic_DNA"/>
</dbReference>
<protein>
    <submittedName>
        <fullName evidence="2">EAL domain-containing protein</fullName>
    </submittedName>
</protein>
<dbReference type="SUPFAM" id="SSF141868">
    <property type="entry name" value="EAL domain-like"/>
    <property type="match status" value="1"/>
</dbReference>
<dbReference type="InterPro" id="IPR035919">
    <property type="entry name" value="EAL_sf"/>
</dbReference>
<dbReference type="Proteomes" id="UP000471082">
    <property type="component" value="Unassembled WGS sequence"/>
</dbReference>
<dbReference type="PANTHER" id="PTHR33121:SF71">
    <property type="entry name" value="OXYGEN SENSOR PROTEIN DOSP"/>
    <property type="match status" value="1"/>
</dbReference>
<dbReference type="InterPro" id="IPR001633">
    <property type="entry name" value="EAL_dom"/>
</dbReference>
<organism evidence="2 3">
    <name type="scientific">Xanthomonas perforans</name>
    <dbReference type="NCBI Taxonomy" id="442694"/>
    <lineage>
        <taxon>Bacteria</taxon>
        <taxon>Pseudomonadati</taxon>
        <taxon>Pseudomonadota</taxon>
        <taxon>Gammaproteobacteria</taxon>
        <taxon>Lysobacterales</taxon>
        <taxon>Lysobacteraceae</taxon>
        <taxon>Xanthomonas</taxon>
    </lineage>
</organism>
<dbReference type="Pfam" id="PF00563">
    <property type="entry name" value="EAL"/>
    <property type="match status" value="1"/>
</dbReference>
<dbReference type="PROSITE" id="PS50883">
    <property type="entry name" value="EAL"/>
    <property type="match status" value="1"/>
</dbReference>
<feature type="domain" description="EAL" evidence="1">
    <location>
        <begin position="1"/>
        <end position="91"/>
    </location>
</feature>
<feature type="non-terminal residue" evidence="2">
    <location>
        <position position="1"/>
    </location>
</feature>
<gene>
    <name evidence="2" type="ORF">G3W61_32930</name>
</gene>
<reference evidence="2 3" key="1">
    <citation type="submission" date="2019-11" db="EMBL/GenBank/DDBJ databases">
        <title>Genome-resolved metagenomics to study the prevalence of co-infection and intraspecific heterogeneity among plant pathogen metapopulations.</title>
        <authorList>
            <person name="Newberry E."/>
            <person name="Bhandari R."/>
            <person name="Kemble J."/>
            <person name="Sikora E."/>
            <person name="Potnis N."/>
        </authorList>
    </citation>
    <scope>NUCLEOTIDE SEQUENCE [LARGE SCALE GENOMIC DNA]</scope>
    <source>
        <strain evidence="2">Xp_Tom_Tuscaloosa_18b</strain>
    </source>
</reference>
<proteinExistence type="predicted"/>
<dbReference type="InterPro" id="IPR050706">
    <property type="entry name" value="Cyclic-di-GMP_PDE-like"/>
</dbReference>
<name>A0A7X5N453_XANPE</name>
<dbReference type="Gene3D" id="3.20.20.450">
    <property type="entry name" value="EAL domain"/>
    <property type="match status" value="1"/>
</dbReference>
<accession>A0A7X5N453</accession>
<evidence type="ECO:0000313" key="3">
    <source>
        <dbReference type="Proteomes" id="UP000471082"/>
    </source>
</evidence>
<evidence type="ECO:0000313" key="2">
    <source>
        <dbReference type="EMBL" id="NEL81061.1"/>
    </source>
</evidence>
<dbReference type="SMART" id="SM00052">
    <property type="entry name" value="EAL"/>
    <property type="match status" value="1"/>
</dbReference>
<sequence>GISLSLDDFGTGYSSLSHLHRLPIDELKLDMSFVRDIEHSEDARALTTSVLRIGEHLRKHVVAEGVENEAQRLFLADLGCEVLQGYLFSRP</sequence>
<dbReference type="AlphaFoldDB" id="A0A7X5N453"/>
<dbReference type="CDD" id="cd01948">
    <property type="entry name" value="EAL"/>
    <property type="match status" value="1"/>
</dbReference>